<dbReference type="RefSeq" id="WP_123780989.1">
    <property type="nucleotide sequence ID" value="NZ_RKIK01000008.1"/>
</dbReference>
<sequence>MLLEGIETLITLSKAKTMSRTGSLLYISQSAVSKRISNLEKKLGKKLIVPDGRNVQLTSEALTLIDNIGPTFNELRGLIYEQQNMVEHSQIRLDCSETLVAGFLSPILGGYFAQDPYLTLTTNHTPRIIEHVQSGKAHLGICAGYLPSQHQLMTFALFDEPFYIVSKQPLAELPQTIITNDLSNPANTYQYGILTQLNIQPIMQMDSYAAAAQLALSGIAPALVPLSVINTLQIDAQHCHHFNQLQSLSRPINICLRPATYRNQRIRTLIATIVDAVPKVISLPSASTS</sequence>
<keyword evidence="3" id="KW-0238">DNA-binding</keyword>
<evidence type="ECO:0000256" key="4">
    <source>
        <dbReference type="ARBA" id="ARBA00023163"/>
    </source>
</evidence>
<dbReference type="PANTHER" id="PTHR30126:SF94">
    <property type="entry name" value="LYSR FAMILY TRANSCRIPTIONAL REGULATOR"/>
    <property type="match status" value="1"/>
</dbReference>
<feature type="domain" description="HTH lysR-type" evidence="5">
    <location>
        <begin position="1"/>
        <end position="58"/>
    </location>
</feature>
<reference evidence="6 7" key="1">
    <citation type="submission" date="2018-11" db="EMBL/GenBank/DDBJ databases">
        <title>Vibrio ponticus strain CAIM 1751 pathogenic for the snapper Lutjanus guttatus.</title>
        <authorList>
            <person name="Soto-Rodriguez S."/>
            <person name="Lozano-Olvera R."/>
            <person name="Gomez-Gil B."/>
        </authorList>
    </citation>
    <scope>NUCLEOTIDE SEQUENCE [LARGE SCALE GENOMIC DNA]</scope>
    <source>
        <strain evidence="6 7">CAIM 1751</strain>
    </source>
</reference>
<accession>A0A3N3E4K3</accession>
<dbReference type="PROSITE" id="PS50931">
    <property type="entry name" value="HTH_LYSR"/>
    <property type="match status" value="1"/>
</dbReference>
<evidence type="ECO:0000313" key="7">
    <source>
        <dbReference type="Proteomes" id="UP000278792"/>
    </source>
</evidence>
<keyword evidence="2" id="KW-0805">Transcription regulation</keyword>
<dbReference type="CDD" id="cd05466">
    <property type="entry name" value="PBP2_LTTR_substrate"/>
    <property type="match status" value="1"/>
</dbReference>
<dbReference type="GO" id="GO:0003700">
    <property type="term" value="F:DNA-binding transcription factor activity"/>
    <property type="evidence" value="ECO:0007669"/>
    <property type="project" value="InterPro"/>
</dbReference>
<dbReference type="SUPFAM" id="SSF53850">
    <property type="entry name" value="Periplasmic binding protein-like II"/>
    <property type="match status" value="1"/>
</dbReference>
<evidence type="ECO:0000256" key="3">
    <source>
        <dbReference type="ARBA" id="ARBA00023125"/>
    </source>
</evidence>
<evidence type="ECO:0000256" key="1">
    <source>
        <dbReference type="ARBA" id="ARBA00009437"/>
    </source>
</evidence>
<dbReference type="InterPro" id="IPR000847">
    <property type="entry name" value="LysR_HTH_N"/>
</dbReference>
<comment type="caution">
    <text evidence="6">The sequence shown here is derived from an EMBL/GenBank/DDBJ whole genome shotgun (WGS) entry which is preliminary data.</text>
</comment>
<organism evidence="6 7">
    <name type="scientific">Vibrio ponticus</name>
    <dbReference type="NCBI Taxonomy" id="265668"/>
    <lineage>
        <taxon>Bacteria</taxon>
        <taxon>Pseudomonadati</taxon>
        <taxon>Pseudomonadota</taxon>
        <taxon>Gammaproteobacteria</taxon>
        <taxon>Vibrionales</taxon>
        <taxon>Vibrionaceae</taxon>
        <taxon>Vibrio</taxon>
    </lineage>
</organism>
<dbReference type="Pfam" id="PF03466">
    <property type="entry name" value="LysR_substrate"/>
    <property type="match status" value="1"/>
</dbReference>
<dbReference type="Gene3D" id="3.40.190.290">
    <property type="match status" value="1"/>
</dbReference>
<dbReference type="PANTHER" id="PTHR30126">
    <property type="entry name" value="HTH-TYPE TRANSCRIPTIONAL REGULATOR"/>
    <property type="match status" value="1"/>
</dbReference>
<gene>
    <name evidence="6" type="ORF">EGH82_04770</name>
</gene>
<keyword evidence="4" id="KW-0804">Transcription</keyword>
<dbReference type="GO" id="GO:0000976">
    <property type="term" value="F:transcription cis-regulatory region binding"/>
    <property type="evidence" value="ECO:0007669"/>
    <property type="project" value="TreeGrafter"/>
</dbReference>
<dbReference type="Proteomes" id="UP000278792">
    <property type="component" value="Unassembled WGS sequence"/>
</dbReference>
<comment type="similarity">
    <text evidence="1">Belongs to the LysR transcriptional regulatory family.</text>
</comment>
<evidence type="ECO:0000313" key="6">
    <source>
        <dbReference type="EMBL" id="ROV61530.1"/>
    </source>
</evidence>
<dbReference type="InterPro" id="IPR036390">
    <property type="entry name" value="WH_DNA-bd_sf"/>
</dbReference>
<dbReference type="Gene3D" id="1.10.10.10">
    <property type="entry name" value="Winged helix-like DNA-binding domain superfamily/Winged helix DNA-binding domain"/>
    <property type="match status" value="1"/>
</dbReference>
<evidence type="ECO:0000256" key="2">
    <source>
        <dbReference type="ARBA" id="ARBA00023015"/>
    </source>
</evidence>
<dbReference type="SUPFAM" id="SSF46785">
    <property type="entry name" value="Winged helix' DNA-binding domain"/>
    <property type="match status" value="1"/>
</dbReference>
<proteinExistence type="inferred from homology"/>
<dbReference type="InterPro" id="IPR036388">
    <property type="entry name" value="WH-like_DNA-bd_sf"/>
</dbReference>
<dbReference type="AlphaFoldDB" id="A0A3N3E4K3"/>
<evidence type="ECO:0000259" key="5">
    <source>
        <dbReference type="PROSITE" id="PS50931"/>
    </source>
</evidence>
<name>A0A3N3E4K3_9VIBR</name>
<dbReference type="EMBL" id="RKIK01000008">
    <property type="protein sequence ID" value="ROV61530.1"/>
    <property type="molecule type" value="Genomic_DNA"/>
</dbReference>
<dbReference type="InterPro" id="IPR005119">
    <property type="entry name" value="LysR_subst-bd"/>
</dbReference>
<protein>
    <submittedName>
        <fullName evidence="6">LysR family transcriptional regulator</fullName>
    </submittedName>
</protein>
<dbReference type="Pfam" id="PF00126">
    <property type="entry name" value="HTH_1"/>
    <property type="match status" value="1"/>
</dbReference>